<accession>A0A6P3VQP4</accession>
<feature type="compositionally biased region" description="Basic and acidic residues" evidence="7">
    <location>
        <begin position="271"/>
        <end position="281"/>
    </location>
</feature>
<dbReference type="PROSITE" id="PS50002">
    <property type="entry name" value="SH3"/>
    <property type="match status" value="1"/>
</dbReference>
<dbReference type="AlphaFoldDB" id="A0A6P3VQP4"/>
<feature type="region of interest" description="Disordered" evidence="7">
    <location>
        <begin position="341"/>
        <end position="457"/>
    </location>
</feature>
<dbReference type="CDD" id="cd11943">
    <property type="entry name" value="SH3_JIP1"/>
    <property type="match status" value="1"/>
</dbReference>
<dbReference type="PROSITE" id="PS01179">
    <property type="entry name" value="PID"/>
    <property type="match status" value="1"/>
</dbReference>
<keyword evidence="11" id="KW-0418">Kinase</keyword>
<dbReference type="FunFam" id="2.30.30.40:FF:000032">
    <property type="entry name" value="Putative C-Jun-amino-terminal kinase-interacting protein 2"/>
    <property type="match status" value="1"/>
</dbReference>
<evidence type="ECO:0000259" key="9">
    <source>
        <dbReference type="PROSITE" id="PS50002"/>
    </source>
</evidence>
<dbReference type="SMART" id="SM00462">
    <property type="entry name" value="PTB"/>
    <property type="match status" value="1"/>
</dbReference>
<dbReference type="Pfam" id="PF14604">
    <property type="entry name" value="SH3_9"/>
    <property type="match status" value="1"/>
</dbReference>
<dbReference type="InterPro" id="IPR035638">
    <property type="entry name" value="JIP1_SH3"/>
</dbReference>
<proteinExistence type="inferred from homology"/>
<dbReference type="SMART" id="SM00326">
    <property type="entry name" value="SH3"/>
    <property type="match status" value="1"/>
</dbReference>
<dbReference type="GO" id="GO:0008432">
    <property type="term" value="F:JUN kinase binding"/>
    <property type="evidence" value="ECO:0007669"/>
    <property type="project" value="TreeGrafter"/>
</dbReference>
<dbReference type="InterPro" id="IPR047178">
    <property type="entry name" value="JIP1_scaffold"/>
</dbReference>
<evidence type="ECO:0000313" key="11">
    <source>
        <dbReference type="RefSeq" id="XP_012677691.2"/>
    </source>
</evidence>
<evidence type="ECO:0000256" key="3">
    <source>
        <dbReference type="ARBA" id="ARBA00022443"/>
    </source>
</evidence>
<dbReference type="GO" id="GO:0007254">
    <property type="term" value="P:JNK cascade"/>
    <property type="evidence" value="ECO:0007669"/>
    <property type="project" value="TreeGrafter"/>
</dbReference>
<feature type="region of interest" description="Disordered" evidence="7">
    <location>
        <begin position="471"/>
        <end position="498"/>
    </location>
</feature>
<feature type="compositionally biased region" description="Basic and acidic residues" evidence="7">
    <location>
        <begin position="112"/>
        <end position="122"/>
    </location>
</feature>
<feature type="compositionally biased region" description="Low complexity" evidence="7">
    <location>
        <begin position="571"/>
        <end position="580"/>
    </location>
</feature>
<dbReference type="FunFam" id="2.30.29.30:FF:000108">
    <property type="entry name" value="C-Jun-amino-terminal kinase-interacting protein 1 isoform X2"/>
    <property type="match status" value="1"/>
</dbReference>
<name>A0A6P3VQP4_CLUHA</name>
<evidence type="ECO:0000256" key="4">
    <source>
        <dbReference type="ARBA" id="ARBA00022490"/>
    </source>
</evidence>
<dbReference type="Pfam" id="PF00640">
    <property type="entry name" value="PID"/>
    <property type="match status" value="1"/>
</dbReference>
<evidence type="ECO:0000256" key="5">
    <source>
        <dbReference type="ARBA" id="ARBA00022553"/>
    </source>
</evidence>
<dbReference type="RefSeq" id="XP_012677691.2">
    <property type="nucleotide sequence ID" value="XM_012822237.2"/>
</dbReference>
<dbReference type="GO" id="GO:0046328">
    <property type="term" value="P:regulation of JNK cascade"/>
    <property type="evidence" value="ECO:0007669"/>
    <property type="project" value="InterPro"/>
</dbReference>
<dbReference type="Gene3D" id="2.30.29.30">
    <property type="entry name" value="Pleckstrin-homology domain (PH domain)/Phosphotyrosine-binding domain (PTB)"/>
    <property type="match status" value="1"/>
</dbReference>
<dbReference type="InterPro" id="IPR006020">
    <property type="entry name" value="PTB/PI_dom"/>
</dbReference>
<feature type="compositionally biased region" description="Acidic residues" evidence="7">
    <location>
        <begin position="95"/>
        <end position="111"/>
    </location>
</feature>
<dbReference type="GO" id="GO:0016301">
    <property type="term" value="F:kinase activity"/>
    <property type="evidence" value="ECO:0007669"/>
    <property type="project" value="UniProtKB-KW"/>
</dbReference>
<feature type="compositionally biased region" description="Acidic residues" evidence="7">
    <location>
        <begin position="448"/>
        <end position="457"/>
    </location>
</feature>
<dbReference type="GeneID" id="105895585"/>
<dbReference type="SUPFAM" id="SSF50729">
    <property type="entry name" value="PH domain-like"/>
    <property type="match status" value="1"/>
</dbReference>
<feature type="compositionally biased region" description="Acidic residues" evidence="7">
    <location>
        <begin position="343"/>
        <end position="357"/>
    </location>
</feature>
<feature type="compositionally biased region" description="Low complexity" evidence="7">
    <location>
        <begin position="366"/>
        <end position="381"/>
    </location>
</feature>
<dbReference type="InterPro" id="IPR001452">
    <property type="entry name" value="SH3_domain"/>
</dbReference>
<evidence type="ECO:0000256" key="1">
    <source>
        <dbReference type="ARBA" id="ARBA00004496"/>
    </source>
</evidence>
<feature type="compositionally biased region" description="Polar residues" evidence="7">
    <location>
        <begin position="165"/>
        <end position="185"/>
    </location>
</feature>
<feature type="domain" description="PID" evidence="8">
    <location>
        <begin position="790"/>
        <end position="822"/>
    </location>
</feature>
<feature type="region of interest" description="Disordered" evidence="7">
    <location>
        <begin position="531"/>
        <end position="582"/>
    </location>
</feature>
<gene>
    <name evidence="11" type="primary">mapk8ip1a</name>
</gene>
<protein>
    <submittedName>
        <fullName evidence="11">C-Jun-amino-terminal kinase-interacting protein 1a</fullName>
    </submittedName>
</protein>
<dbReference type="Proteomes" id="UP000515152">
    <property type="component" value="Chromosome 3"/>
</dbReference>
<dbReference type="SUPFAM" id="SSF50044">
    <property type="entry name" value="SH3-domain"/>
    <property type="match status" value="1"/>
</dbReference>
<dbReference type="CTD" id="100537717"/>
<feature type="compositionally biased region" description="Basic residues" evidence="7">
    <location>
        <begin position="397"/>
        <end position="408"/>
    </location>
</feature>
<keyword evidence="10" id="KW-1185">Reference proteome</keyword>
<comment type="subcellular location">
    <subcellularLocation>
        <location evidence="1">Cytoplasm</location>
    </subcellularLocation>
</comment>
<evidence type="ECO:0000256" key="7">
    <source>
        <dbReference type="SAM" id="MobiDB-lite"/>
    </source>
</evidence>
<dbReference type="PANTHER" id="PTHR47437:SF3">
    <property type="entry name" value="C-JUN-AMINO-TERMINAL KINASE-INTERACTING PROTEIN 1"/>
    <property type="match status" value="1"/>
</dbReference>
<dbReference type="OrthoDB" id="5965083at2759"/>
<evidence type="ECO:0000313" key="10">
    <source>
        <dbReference type="Proteomes" id="UP000515152"/>
    </source>
</evidence>
<keyword evidence="5" id="KW-0597">Phosphoprotein</keyword>
<reference evidence="11" key="1">
    <citation type="submission" date="2025-08" db="UniProtKB">
        <authorList>
            <consortium name="RefSeq"/>
        </authorList>
    </citation>
    <scope>IDENTIFICATION</scope>
</reference>
<dbReference type="Gene3D" id="2.30.30.40">
    <property type="entry name" value="SH3 Domains"/>
    <property type="match status" value="1"/>
</dbReference>
<keyword evidence="3 6" id="KW-0728">SH3 domain</keyword>
<dbReference type="GO" id="GO:0005737">
    <property type="term" value="C:cytoplasm"/>
    <property type="evidence" value="ECO:0007669"/>
    <property type="project" value="UniProtKB-SubCell"/>
</dbReference>
<evidence type="ECO:0000256" key="6">
    <source>
        <dbReference type="PROSITE-ProRule" id="PRU00192"/>
    </source>
</evidence>
<dbReference type="PANTHER" id="PTHR47437">
    <property type="entry name" value="JNK-INTERACTING PROTEIN 1-LIKE PROTEIN"/>
    <property type="match status" value="1"/>
</dbReference>
<feature type="compositionally biased region" description="Low complexity" evidence="7">
    <location>
        <begin position="248"/>
        <end position="270"/>
    </location>
</feature>
<feature type="compositionally biased region" description="Basic and acidic residues" evidence="7">
    <location>
        <begin position="186"/>
        <end position="200"/>
    </location>
</feature>
<feature type="compositionally biased region" description="Acidic residues" evidence="7">
    <location>
        <begin position="531"/>
        <end position="551"/>
    </location>
</feature>
<feature type="region of interest" description="Disordered" evidence="7">
    <location>
        <begin position="95"/>
        <end position="281"/>
    </location>
</feature>
<dbReference type="GO" id="GO:0005078">
    <property type="term" value="F:MAP-kinase scaffold activity"/>
    <property type="evidence" value="ECO:0007669"/>
    <property type="project" value="TreeGrafter"/>
</dbReference>
<dbReference type="CDD" id="cd01212">
    <property type="entry name" value="PTB_JIP"/>
    <property type="match status" value="1"/>
</dbReference>
<dbReference type="KEGG" id="char:105895585"/>
<comment type="similarity">
    <text evidence="2">Belongs to the JIP scaffold family.</text>
</comment>
<dbReference type="InterPro" id="IPR036028">
    <property type="entry name" value="SH3-like_dom_sf"/>
</dbReference>
<evidence type="ECO:0000256" key="2">
    <source>
        <dbReference type="ARBA" id="ARBA00009866"/>
    </source>
</evidence>
<sequence length="836" mass="93188">MVLSLAMESNEDGESWVEEQWEKWLTHDISLEEYEDDDLSEVTEIGDEHGPSPTYCTLDLNGHMSVAANEGTRLAERRRGVVELQSEMLHLDLIDAEEGGIQEDDEWQQEEEERRTTRKEPVDAAQQQPRQREGQVGAAPPDVRQPLLREQDPIVMDTYRPKRPTSLNLFPQVPRTQDTINNNSFGDKDRRKEKGRDKVTGEQGSDGGKVQRGDRTGSKHATGPTSTSSHRAGGDTKPKKKPSTTQRPKPSAVKSKAATKTSTATTATEPAMRETAGEPVREQVQSCRASVAAVEGGVEKVHYSKVNGSRETVFYPTQNGGVCREQERYPRYFGGVVEMNFTDVDDQPEEEEDEEEVEVRLRRNGDSSSSGRPSLSQSSDSNRMSLGSDSEAPPCPQHHHHPHHHNHKPSISEEDEDDDGVYPPTPPRRTVSLSEAVGRESSWRTIAEVDEEEEEDIAGAAVAGKGVAAAAGAGASAVEAEGKPAAAEPTVSSSDASGLSYDSVKYTLVVDEHAKLELVSLKQCYKAYQDSDSDDNTVYESALEEEEEEEAGEKRPHRRLKREQSSGLSVATTTDSSSDAPRSRKFRNVFANRRASRLSGAETFGLFSCVIAGEEREQSHRAVFRFVPRHEDELELEADDPLLLEAQAEDLWCEAYNMRTGARGIFPAFYAVTVTKETTHPKEEKGDWVDTFWVKFLGSVPVPYHKGNDVLCAAMHKIATNRRLQMHYSPPSMCVVEINMRGVKIIVQDDCRSSERGDKCCHFFQLKNISFCGCHPKNNKYFGLITKHPAYQKFACHVFFSEDSTTVLAESVGKAFQQYYKEHMAYSCPTEDIFLE</sequence>
<keyword evidence="11" id="KW-0808">Transferase</keyword>
<dbReference type="InterPro" id="IPR011993">
    <property type="entry name" value="PH-like_dom_sf"/>
</dbReference>
<feature type="domain" description="SH3" evidence="9">
    <location>
        <begin position="615"/>
        <end position="676"/>
    </location>
</feature>
<keyword evidence="4" id="KW-0963">Cytoplasm</keyword>
<organism evidence="10 11">
    <name type="scientific">Clupea harengus</name>
    <name type="common">Atlantic herring</name>
    <dbReference type="NCBI Taxonomy" id="7950"/>
    <lineage>
        <taxon>Eukaryota</taxon>
        <taxon>Metazoa</taxon>
        <taxon>Chordata</taxon>
        <taxon>Craniata</taxon>
        <taxon>Vertebrata</taxon>
        <taxon>Euteleostomi</taxon>
        <taxon>Actinopterygii</taxon>
        <taxon>Neopterygii</taxon>
        <taxon>Teleostei</taxon>
        <taxon>Clupei</taxon>
        <taxon>Clupeiformes</taxon>
        <taxon>Clupeoidei</taxon>
        <taxon>Clupeidae</taxon>
        <taxon>Clupea</taxon>
    </lineage>
</organism>
<evidence type="ECO:0000259" key="8">
    <source>
        <dbReference type="PROSITE" id="PS01179"/>
    </source>
</evidence>